<feature type="region of interest" description="Disordered" evidence="1">
    <location>
        <begin position="1"/>
        <end position="43"/>
    </location>
</feature>
<evidence type="ECO:0000313" key="3">
    <source>
        <dbReference type="Proteomes" id="UP000050525"/>
    </source>
</evidence>
<dbReference type="AlphaFoldDB" id="A0A151NNN0"/>
<comment type="caution">
    <text evidence="2">The sequence shown here is derived from an EMBL/GenBank/DDBJ whole genome shotgun (WGS) entry which is preliminary data.</text>
</comment>
<reference evidence="2 3" key="1">
    <citation type="journal article" date="2012" name="Genome Biol.">
        <title>Sequencing three crocodilian genomes to illuminate the evolution of archosaurs and amniotes.</title>
        <authorList>
            <person name="St John J.A."/>
            <person name="Braun E.L."/>
            <person name="Isberg S.R."/>
            <person name="Miles L.G."/>
            <person name="Chong A.Y."/>
            <person name="Gongora J."/>
            <person name="Dalzell P."/>
            <person name="Moran C."/>
            <person name="Bed'hom B."/>
            <person name="Abzhanov A."/>
            <person name="Burgess S.C."/>
            <person name="Cooksey A.M."/>
            <person name="Castoe T.A."/>
            <person name="Crawford N.G."/>
            <person name="Densmore L.D."/>
            <person name="Drew J.C."/>
            <person name="Edwards S.V."/>
            <person name="Faircloth B.C."/>
            <person name="Fujita M.K."/>
            <person name="Greenwold M.J."/>
            <person name="Hoffmann F.G."/>
            <person name="Howard J.M."/>
            <person name="Iguchi T."/>
            <person name="Janes D.E."/>
            <person name="Khan S.Y."/>
            <person name="Kohno S."/>
            <person name="de Koning A.J."/>
            <person name="Lance S.L."/>
            <person name="McCarthy F.M."/>
            <person name="McCormack J.E."/>
            <person name="Merchant M.E."/>
            <person name="Peterson D.G."/>
            <person name="Pollock D.D."/>
            <person name="Pourmand N."/>
            <person name="Raney B.J."/>
            <person name="Roessler K.A."/>
            <person name="Sanford J.R."/>
            <person name="Sawyer R.H."/>
            <person name="Schmidt C.J."/>
            <person name="Triplett E.W."/>
            <person name="Tuberville T.D."/>
            <person name="Venegas-Anaya M."/>
            <person name="Howard J.T."/>
            <person name="Jarvis E.D."/>
            <person name="Guillette L.J.Jr."/>
            <person name="Glenn T.C."/>
            <person name="Green R.E."/>
            <person name="Ray D.A."/>
        </authorList>
    </citation>
    <scope>NUCLEOTIDE SEQUENCE [LARGE SCALE GENOMIC DNA]</scope>
    <source>
        <strain evidence="2">KSC_2009_1</strain>
    </source>
</reference>
<sequence>MATLPRPLWPSGEVGEVGRPTKIQHSTSHTEVYFPSREQETEKEVAKLETKKGAEYRDNDERGVNGKRGWSGKNIKKILEVLPLSPVS</sequence>
<evidence type="ECO:0000256" key="1">
    <source>
        <dbReference type="SAM" id="MobiDB-lite"/>
    </source>
</evidence>
<organism evidence="2 3">
    <name type="scientific">Alligator mississippiensis</name>
    <name type="common">American alligator</name>
    <dbReference type="NCBI Taxonomy" id="8496"/>
    <lineage>
        <taxon>Eukaryota</taxon>
        <taxon>Metazoa</taxon>
        <taxon>Chordata</taxon>
        <taxon>Craniata</taxon>
        <taxon>Vertebrata</taxon>
        <taxon>Euteleostomi</taxon>
        <taxon>Archelosauria</taxon>
        <taxon>Archosauria</taxon>
        <taxon>Crocodylia</taxon>
        <taxon>Alligatoridae</taxon>
        <taxon>Alligatorinae</taxon>
        <taxon>Alligator</taxon>
    </lineage>
</organism>
<dbReference type="Proteomes" id="UP000050525">
    <property type="component" value="Unassembled WGS sequence"/>
</dbReference>
<accession>A0A151NNN0</accession>
<gene>
    <name evidence="2" type="ORF">Y1Q_0015690</name>
</gene>
<keyword evidence="3" id="KW-1185">Reference proteome</keyword>
<evidence type="ECO:0000313" key="2">
    <source>
        <dbReference type="EMBL" id="KYO38456.1"/>
    </source>
</evidence>
<protein>
    <submittedName>
        <fullName evidence="2">Uncharacterized protein</fullName>
    </submittedName>
</protein>
<dbReference type="EMBL" id="AKHW03002524">
    <property type="protein sequence ID" value="KYO38456.1"/>
    <property type="molecule type" value="Genomic_DNA"/>
</dbReference>
<name>A0A151NNN0_ALLMI</name>
<proteinExistence type="predicted"/>